<sequence length="100" mass="10707">MTRFETSELARDIRPREVAEDGGDDEPACLSAAAEATLRQVSDALGITMALFSSNVVPLRVQAGETVGLHEASALIQAYLRIDDATTRQRCLAFVQSAAV</sequence>
<organism evidence="2 3">
    <name type="scientific">Methylobacterium planeticum</name>
    <dbReference type="NCBI Taxonomy" id="2615211"/>
    <lineage>
        <taxon>Bacteria</taxon>
        <taxon>Pseudomonadati</taxon>
        <taxon>Pseudomonadota</taxon>
        <taxon>Alphaproteobacteria</taxon>
        <taxon>Hyphomicrobiales</taxon>
        <taxon>Methylobacteriaceae</taxon>
        <taxon>Methylobacterium</taxon>
    </lineage>
</organism>
<feature type="compositionally biased region" description="Basic and acidic residues" evidence="1">
    <location>
        <begin position="1"/>
        <end position="19"/>
    </location>
</feature>
<dbReference type="RefSeq" id="WP_150966029.1">
    <property type="nucleotide sequence ID" value="NZ_VZZJ01000029.1"/>
</dbReference>
<protein>
    <submittedName>
        <fullName evidence="2">Uncharacterized protein</fullName>
    </submittedName>
</protein>
<accession>A0A6N6MMM8</accession>
<evidence type="ECO:0000313" key="3">
    <source>
        <dbReference type="Proteomes" id="UP000441523"/>
    </source>
</evidence>
<dbReference type="EMBL" id="VZZJ01000029">
    <property type="protein sequence ID" value="KAB1070303.1"/>
    <property type="molecule type" value="Genomic_DNA"/>
</dbReference>
<proteinExistence type="predicted"/>
<reference evidence="2 3" key="1">
    <citation type="submission" date="2019-09" db="EMBL/GenBank/DDBJ databases">
        <title>YIM 132548 draft genome.</title>
        <authorList>
            <person name="Jiang L."/>
        </authorList>
    </citation>
    <scope>NUCLEOTIDE SEQUENCE [LARGE SCALE GENOMIC DNA]</scope>
    <source>
        <strain evidence="2 3">YIM 132548</strain>
    </source>
</reference>
<dbReference type="Proteomes" id="UP000441523">
    <property type="component" value="Unassembled WGS sequence"/>
</dbReference>
<evidence type="ECO:0000313" key="2">
    <source>
        <dbReference type="EMBL" id="KAB1070303.1"/>
    </source>
</evidence>
<dbReference type="AlphaFoldDB" id="A0A6N6MMM8"/>
<gene>
    <name evidence="2" type="ORF">F6X51_23100</name>
</gene>
<keyword evidence="3" id="KW-1185">Reference proteome</keyword>
<name>A0A6N6MMM8_9HYPH</name>
<feature type="region of interest" description="Disordered" evidence="1">
    <location>
        <begin position="1"/>
        <end position="26"/>
    </location>
</feature>
<evidence type="ECO:0000256" key="1">
    <source>
        <dbReference type="SAM" id="MobiDB-lite"/>
    </source>
</evidence>
<comment type="caution">
    <text evidence="2">The sequence shown here is derived from an EMBL/GenBank/DDBJ whole genome shotgun (WGS) entry which is preliminary data.</text>
</comment>